<name>A0A8J2VGT5_9BACL</name>
<keyword evidence="1" id="KW-1133">Transmembrane helix</keyword>
<sequence>MIRIDHWLWGVFLFGLVWAGVAPASPAQSAPSAAPDQTSATPPVDLFYHYWDGEDDECKEFAIQAKQVKQIQGTWTFQLQGADGKNAPDTKRVLKNEKRTSFSVAFCDKDTEVSPPYRLGVHFEGMINGKKTEFQDTYQVHPPEIQVQPVCTDSGLRVKARMDHAKTAEGNWLITLSRKKGGDLYRVLDYSAESREGVKLNHLFSHLEVAAHNERITPGEYTVYVTFNGEIDHSPDTAHPDPKQEKVVLKKGDGCITPQEVSQPAPPLKGDQSNWIMAGVILVGLLIGLFFRRRV</sequence>
<proteinExistence type="predicted"/>
<dbReference type="RefSeq" id="WP_188645952.1">
    <property type="nucleotide sequence ID" value="NZ_BMHQ01000001.1"/>
</dbReference>
<evidence type="ECO:0000256" key="1">
    <source>
        <dbReference type="SAM" id="Phobius"/>
    </source>
</evidence>
<reference evidence="2" key="1">
    <citation type="journal article" date="2014" name="Int. J. Syst. Evol. Microbiol.">
        <title>Complete genome sequence of Corynebacterium casei LMG S-19264T (=DSM 44701T), isolated from a smear-ripened cheese.</title>
        <authorList>
            <consortium name="US DOE Joint Genome Institute (JGI-PGF)"/>
            <person name="Walter F."/>
            <person name="Albersmeier A."/>
            <person name="Kalinowski J."/>
            <person name="Ruckert C."/>
        </authorList>
    </citation>
    <scope>NUCLEOTIDE SEQUENCE</scope>
    <source>
        <strain evidence="2">CGMCC 1.15179</strain>
    </source>
</reference>
<feature type="transmembrane region" description="Helical" evidence="1">
    <location>
        <begin position="273"/>
        <end position="291"/>
    </location>
</feature>
<evidence type="ECO:0000313" key="2">
    <source>
        <dbReference type="EMBL" id="GGE03679.1"/>
    </source>
</evidence>
<protein>
    <submittedName>
        <fullName evidence="2">Uncharacterized protein</fullName>
    </submittedName>
</protein>
<keyword evidence="1" id="KW-0472">Membrane</keyword>
<keyword evidence="3" id="KW-1185">Reference proteome</keyword>
<reference evidence="2" key="2">
    <citation type="submission" date="2020-09" db="EMBL/GenBank/DDBJ databases">
        <authorList>
            <person name="Sun Q."/>
            <person name="Zhou Y."/>
        </authorList>
    </citation>
    <scope>NUCLEOTIDE SEQUENCE</scope>
    <source>
        <strain evidence="2">CGMCC 1.15179</strain>
    </source>
</reference>
<comment type="caution">
    <text evidence="2">The sequence shown here is derived from an EMBL/GenBank/DDBJ whole genome shotgun (WGS) entry which is preliminary data.</text>
</comment>
<organism evidence="2 3">
    <name type="scientific">Marinithermofilum abyssi</name>
    <dbReference type="NCBI Taxonomy" id="1571185"/>
    <lineage>
        <taxon>Bacteria</taxon>
        <taxon>Bacillati</taxon>
        <taxon>Bacillota</taxon>
        <taxon>Bacilli</taxon>
        <taxon>Bacillales</taxon>
        <taxon>Thermoactinomycetaceae</taxon>
        <taxon>Marinithermofilum</taxon>
    </lineage>
</organism>
<dbReference type="EMBL" id="BMHQ01000001">
    <property type="protein sequence ID" value="GGE03679.1"/>
    <property type="molecule type" value="Genomic_DNA"/>
</dbReference>
<keyword evidence="1" id="KW-0812">Transmembrane</keyword>
<dbReference type="AlphaFoldDB" id="A0A8J2VGT5"/>
<dbReference type="Proteomes" id="UP000625210">
    <property type="component" value="Unassembled WGS sequence"/>
</dbReference>
<evidence type="ECO:0000313" key="3">
    <source>
        <dbReference type="Proteomes" id="UP000625210"/>
    </source>
</evidence>
<accession>A0A8J2VGT5</accession>
<gene>
    <name evidence="2" type="ORF">GCM10011571_00680</name>
</gene>